<protein>
    <submittedName>
        <fullName evidence="1">Uncharacterized protein</fullName>
    </submittedName>
</protein>
<reference evidence="1 2" key="1">
    <citation type="submission" date="2019-06" db="EMBL/GenBank/DDBJ databases">
        <authorList>
            <person name="Jiang L."/>
        </authorList>
    </citation>
    <scope>NUCLEOTIDE SEQUENCE [LARGE SCALE GENOMIC DNA]</scope>
    <source>
        <strain evidence="1 2">YIM 48858</strain>
    </source>
</reference>
<proteinExistence type="predicted"/>
<dbReference type="EMBL" id="VDFV01000079">
    <property type="protein sequence ID" value="TNC60467.1"/>
    <property type="molecule type" value="Genomic_DNA"/>
</dbReference>
<dbReference type="Proteomes" id="UP000305709">
    <property type="component" value="Unassembled WGS sequence"/>
</dbReference>
<dbReference type="AlphaFoldDB" id="A0A5C4N5W1"/>
<sequence>MSTTDMINGRFLIRYLAGVSFSVVRDILRRLPLVDDTVASRPGMPPLQILACEVRVTAVLLNGVDAIAKYLRISRRRVSPSQNIETLRGAHCSALHVWLDAQEQGAKA</sequence>
<keyword evidence="2" id="KW-1185">Reference proteome</keyword>
<gene>
    <name evidence="1" type="ORF">FHG71_21990</name>
</gene>
<dbReference type="RefSeq" id="WP_139083845.1">
    <property type="nucleotide sequence ID" value="NZ_VDFV01000079.1"/>
</dbReference>
<accession>A0A5C4N5W1</accession>
<organism evidence="1 2">
    <name type="scientific">Rubellimicrobium roseum</name>
    <dbReference type="NCBI Taxonomy" id="687525"/>
    <lineage>
        <taxon>Bacteria</taxon>
        <taxon>Pseudomonadati</taxon>
        <taxon>Pseudomonadota</taxon>
        <taxon>Alphaproteobacteria</taxon>
        <taxon>Rhodobacterales</taxon>
        <taxon>Roseobacteraceae</taxon>
        <taxon>Rubellimicrobium</taxon>
    </lineage>
</organism>
<name>A0A5C4N5W1_9RHOB</name>
<evidence type="ECO:0000313" key="2">
    <source>
        <dbReference type="Proteomes" id="UP000305709"/>
    </source>
</evidence>
<comment type="caution">
    <text evidence="1">The sequence shown here is derived from an EMBL/GenBank/DDBJ whole genome shotgun (WGS) entry which is preliminary data.</text>
</comment>
<evidence type="ECO:0000313" key="1">
    <source>
        <dbReference type="EMBL" id="TNC60467.1"/>
    </source>
</evidence>